<reference evidence="1 2" key="1">
    <citation type="submission" date="2020-08" db="EMBL/GenBank/DDBJ databases">
        <title>Putative novel bacterial strains isolated from necrotic wheat leaf tissues caused by Xanthomonas translucens.</title>
        <authorList>
            <person name="Tambong J.T."/>
        </authorList>
    </citation>
    <scope>NUCLEOTIDE SEQUENCE [LARGE SCALE GENOMIC DNA]</scope>
    <source>
        <strain evidence="2">DOAB 1063</strain>
    </source>
</reference>
<proteinExistence type="predicted"/>
<organism evidence="1 2">
    <name type="scientific">Sphingomonas albertensis</name>
    <dbReference type="NCBI Taxonomy" id="2762591"/>
    <lineage>
        <taxon>Bacteria</taxon>
        <taxon>Pseudomonadati</taxon>
        <taxon>Pseudomonadota</taxon>
        <taxon>Alphaproteobacteria</taxon>
        <taxon>Sphingomonadales</taxon>
        <taxon>Sphingomonadaceae</taxon>
        <taxon>Sphingomonas</taxon>
    </lineage>
</organism>
<sequence length="95" mass="10308">MSPHATIWRADSPLARCRECGAQQQLHGRPNFSCTAFAAETAADIDPEDLSPSHLVDEIFAHPHTLRAVACGDELRGRLLTVLGVSWDDLSEALA</sequence>
<accession>A0ABR7AS97</accession>
<dbReference type="RefSeq" id="WP_187504919.1">
    <property type="nucleotide sequence ID" value="NZ_CP162536.1"/>
</dbReference>
<name>A0ABR7AS97_9SPHN</name>
<keyword evidence="2" id="KW-1185">Reference proteome</keyword>
<gene>
    <name evidence="1" type="ORF">H8S47_16765</name>
</gene>
<evidence type="ECO:0000313" key="1">
    <source>
        <dbReference type="EMBL" id="MBC3943332.1"/>
    </source>
</evidence>
<comment type="caution">
    <text evidence="1">The sequence shown here is derived from an EMBL/GenBank/DDBJ whole genome shotgun (WGS) entry which is preliminary data.</text>
</comment>
<dbReference type="Proteomes" id="UP000597613">
    <property type="component" value="Unassembled WGS sequence"/>
</dbReference>
<evidence type="ECO:0000313" key="2">
    <source>
        <dbReference type="Proteomes" id="UP000597613"/>
    </source>
</evidence>
<dbReference type="EMBL" id="JACONT010000048">
    <property type="protein sequence ID" value="MBC3943332.1"/>
    <property type="molecule type" value="Genomic_DNA"/>
</dbReference>
<protein>
    <submittedName>
        <fullName evidence="1">Uncharacterized protein</fullName>
    </submittedName>
</protein>